<dbReference type="Gene3D" id="3.10.20.90">
    <property type="entry name" value="Phosphatidylinositol 3-kinase Catalytic Subunit, Chain A, domain 1"/>
    <property type="match status" value="1"/>
</dbReference>
<dbReference type="SMART" id="SM00314">
    <property type="entry name" value="RA"/>
    <property type="match status" value="1"/>
</dbReference>
<dbReference type="GO" id="GO:0048699">
    <property type="term" value="P:generation of neurons"/>
    <property type="evidence" value="ECO:0007669"/>
    <property type="project" value="UniProtKB-ARBA"/>
</dbReference>
<accession>A0AAW1JK99</accession>
<organism evidence="2 3">
    <name type="scientific">Popillia japonica</name>
    <name type="common">Japanese beetle</name>
    <dbReference type="NCBI Taxonomy" id="7064"/>
    <lineage>
        <taxon>Eukaryota</taxon>
        <taxon>Metazoa</taxon>
        <taxon>Ecdysozoa</taxon>
        <taxon>Arthropoda</taxon>
        <taxon>Hexapoda</taxon>
        <taxon>Insecta</taxon>
        <taxon>Pterygota</taxon>
        <taxon>Neoptera</taxon>
        <taxon>Endopterygota</taxon>
        <taxon>Coleoptera</taxon>
        <taxon>Polyphaga</taxon>
        <taxon>Scarabaeiformia</taxon>
        <taxon>Scarabaeidae</taxon>
        <taxon>Rutelinae</taxon>
        <taxon>Popillia</taxon>
    </lineage>
</organism>
<dbReference type="Proteomes" id="UP001458880">
    <property type="component" value="Unassembled WGS sequence"/>
</dbReference>
<dbReference type="InterPro" id="IPR039664">
    <property type="entry name" value="GRB/APBB1IP"/>
</dbReference>
<dbReference type="AlphaFoldDB" id="A0AAW1JK99"/>
<dbReference type="Gene3D" id="2.30.29.30">
    <property type="entry name" value="Pleckstrin-homology domain (PH domain)/Phosphotyrosine-binding domain (PTB)"/>
    <property type="match status" value="1"/>
</dbReference>
<protein>
    <submittedName>
        <fullName evidence="2">Ras association (RalGDS/AF-6) domain</fullName>
    </submittedName>
</protein>
<feature type="domain" description="Ras-associating" evidence="1">
    <location>
        <begin position="47"/>
        <end position="136"/>
    </location>
</feature>
<evidence type="ECO:0000313" key="2">
    <source>
        <dbReference type="EMBL" id="KAK9704525.1"/>
    </source>
</evidence>
<proteinExistence type="predicted"/>
<dbReference type="EMBL" id="JASPKY010000348">
    <property type="protein sequence ID" value="KAK9704525.1"/>
    <property type="molecule type" value="Genomic_DNA"/>
</dbReference>
<sequence length="235" mass="28234">MRRVYDWCRFPRMKCVCSESTTSYERLNDGLIEIGSTSEDKDFSNEKEEELCFYNDDGSYQMVVVEKNLCASDLCQLLAVKNRVAKSVNWSIVEHWNDLGAERLLEDHEYVLSAYRDMNIWSRHADVKFVFRKEYRKYEFFRDPQQFFPTEMIDVENHEELRGLNINLAHFLQNLIQEGKCPLIFSQVWVRDQHKQIWRKAFLLLRDKKLYLSFNIQLLTKIFRCAKNRDSWVSV</sequence>
<name>A0AAW1JK99_POPJA</name>
<dbReference type="GO" id="GO:0071944">
    <property type="term" value="C:cell periphery"/>
    <property type="evidence" value="ECO:0007669"/>
    <property type="project" value="UniProtKB-ARBA"/>
</dbReference>
<dbReference type="SUPFAM" id="SSF54236">
    <property type="entry name" value="Ubiquitin-like"/>
    <property type="match status" value="1"/>
</dbReference>
<gene>
    <name evidence="2" type="ORF">QE152_g27822</name>
</gene>
<reference evidence="2 3" key="1">
    <citation type="journal article" date="2024" name="BMC Genomics">
        <title>De novo assembly and annotation of Popillia japonica's genome with initial clues to its potential as an invasive pest.</title>
        <authorList>
            <person name="Cucini C."/>
            <person name="Boschi S."/>
            <person name="Funari R."/>
            <person name="Cardaioli E."/>
            <person name="Iannotti N."/>
            <person name="Marturano G."/>
            <person name="Paoli F."/>
            <person name="Bruttini M."/>
            <person name="Carapelli A."/>
            <person name="Frati F."/>
            <person name="Nardi F."/>
        </authorList>
    </citation>
    <scope>NUCLEOTIDE SEQUENCE [LARGE SCALE GENOMIC DNA]</scope>
    <source>
        <strain evidence="2">DMR45628</strain>
    </source>
</reference>
<evidence type="ECO:0000259" key="1">
    <source>
        <dbReference type="PROSITE" id="PS50200"/>
    </source>
</evidence>
<dbReference type="InterPro" id="IPR029071">
    <property type="entry name" value="Ubiquitin-like_domsf"/>
</dbReference>
<comment type="caution">
    <text evidence="2">The sequence shown here is derived from an EMBL/GenBank/DDBJ whole genome shotgun (WGS) entry which is preliminary data.</text>
</comment>
<dbReference type="InterPro" id="IPR011993">
    <property type="entry name" value="PH-like_dom_sf"/>
</dbReference>
<dbReference type="Pfam" id="PF21989">
    <property type="entry name" value="RA_2"/>
    <property type="match status" value="1"/>
</dbReference>
<dbReference type="GO" id="GO:0007165">
    <property type="term" value="P:signal transduction"/>
    <property type="evidence" value="ECO:0007669"/>
    <property type="project" value="InterPro"/>
</dbReference>
<dbReference type="PANTHER" id="PTHR11243">
    <property type="entry name" value="GROWTH FACTOR RECEPTOR-BOUND PROTEIN"/>
    <property type="match status" value="1"/>
</dbReference>
<dbReference type="InterPro" id="IPR000159">
    <property type="entry name" value="RA_dom"/>
</dbReference>
<keyword evidence="3" id="KW-1185">Reference proteome</keyword>
<dbReference type="PANTHER" id="PTHR11243:SF38">
    <property type="entry name" value="GROWTH FACTOR RECEPTOR-BOUND PROTEIN 14-LIKE ISOFORM X1"/>
    <property type="match status" value="1"/>
</dbReference>
<dbReference type="PROSITE" id="PS50200">
    <property type="entry name" value="RA"/>
    <property type="match status" value="1"/>
</dbReference>
<evidence type="ECO:0000313" key="3">
    <source>
        <dbReference type="Proteomes" id="UP001458880"/>
    </source>
</evidence>